<name>A0AC34GLZ0_9BILA</name>
<protein>
    <submittedName>
        <fullName evidence="2">Uncharacterized protein</fullName>
    </submittedName>
</protein>
<evidence type="ECO:0000313" key="1">
    <source>
        <dbReference type="Proteomes" id="UP000887579"/>
    </source>
</evidence>
<dbReference type="Proteomes" id="UP000887579">
    <property type="component" value="Unplaced"/>
</dbReference>
<proteinExistence type="predicted"/>
<sequence length="72" mass="8677">MLLEYYCLSDNPYRRETYAEAKVINDHYEKIWKAHPNFFQVDNYDHNVKSHLGWDEKCAKIADIVKVILDEE</sequence>
<organism evidence="1 2">
    <name type="scientific">Panagrolaimus sp. ES5</name>
    <dbReference type="NCBI Taxonomy" id="591445"/>
    <lineage>
        <taxon>Eukaryota</taxon>
        <taxon>Metazoa</taxon>
        <taxon>Ecdysozoa</taxon>
        <taxon>Nematoda</taxon>
        <taxon>Chromadorea</taxon>
        <taxon>Rhabditida</taxon>
        <taxon>Tylenchina</taxon>
        <taxon>Panagrolaimomorpha</taxon>
        <taxon>Panagrolaimoidea</taxon>
        <taxon>Panagrolaimidae</taxon>
        <taxon>Panagrolaimus</taxon>
    </lineage>
</organism>
<dbReference type="WBParaSite" id="ES5_v2.g30646.t1">
    <property type="protein sequence ID" value="ES5_v2.g30646.t1"/>
    <property type="gene ID" value="ES5_v2.g30646"/>
</dbReference>
<accession>A0AC34GLZ0</accession>
<reference evidence="2" key="1">
    <citation type="submission" date="2022-11" db="UniProtKB">
        <authorList>
            <consortium name="WormBaseParasite"/>
        </authorList>
    </citation>
    <scope>IDENTIFICATION</scope>
</reference>
<evidence type="ECO:0000313" key="2">
    <source>
        <dbReference type="WBParaSite" id="ES5_v2.g30646.t1"/>
    </source>
</evidence>